<keyword evidence="2" id="KW-1185">Reference proteome</keyword>
<dbReference type="InterPro" id="IPR040240">
    <property type="entry name" value="TAF1"/>
</dbReference>
<dbReference type="GO" id="GO:0005669">
    <property type="term" value="C:transcription factor TFIID complex"/>
    <property type="evidence" value="ECO:0007669"/>
    <property type="project" value="InterPro"/>
</dbReference>
<evidence type="ECO:0000313" key="1">
    <source>
        <dbReference type="EMBL" id="CAH1413977.1"/>
    </source>
</evidence>
<dbReference type="AlphaFoldDB" id="A0AAU9LHT9"/>
<dbReference type="GO" id="GO:0004402">
    <property type="term" value="F:histone acetyltransferase activity"/>
    <property type="evidence" value="ECO:0007669"/>
    <property type="project" value="InterPro"/>
</dbReference>
<name>A0AAU9LHT9_9ASTR</name>
<reference evidence="1 2" key="1">
    <citation type="submission" date="2022-01" db="EMBL/GenBank/DDBJ databases">
        <authorList>
            <person name="Xiong W."/>
            <person name="Schranz E."/>
        </authorList>
    </citation>
    <scope>NUCLEOTIDE SEQUENCE [LARGE SCALE GENOMIC DNA]</scope>
</reference>
<dbReference type="GO" id="GO:0051123">
    <property type="term" value="P:RNA polymerase II preinitiation complex assembly"/>
    <property type="evidence" value="ECO:0007669"/>
    <property type="project" value="TreeGrafter"/>
</dbReference>
<dbReference type="GO" id="GO:0017025">
    <property type="term" value="F:TBP-class protein binding"/>
    <property type="evidence" value="ECO:0007669"/>
    <property type="project" value="InterPro"/>
</dbReference>
<accession>A0AAU9LHT9</accession>
<dbReference type="EMBL" id="CAKMRJ010000001">
    <property type="protein sequence ID" value="CAH1413977.1"/>
    <property type="molecule type" value="Genomic_DNA"/>
</dbReference>
<gene>
    <name evidence="1" type="ORF">LVIROSA_LOCUS1915</name>
</gene>
<evidence type="ECO:0000313" key="2">
    <source>
        <dbReference type="Proteomes" id="UP001157418"/>
    </source>
</evidence>
<dbReference type="PANTHER" id="PTHR13900:SF0">
    <property type="entry name" value="TRANSCRIPTION INITIATION FACTOR TFIID SUBUNIT 1"/>
    <property type="match status" value="1"/>
</dbReference>
<dbReference type="PANTHER" id="PTHR13900">
    <property type="entry name" value="TRANSCRIPTION INITIATION FACTOR TFIID"/>
    <property type="match status" value="1"/>
</dbReference>
<dbReference type="GO" id="GO:0016251">
    <property type="term" value="F:RNA polymerase II general transcription initiation factor activity"/>
    <property type="evidence" value="ECO:0007669"/>
    <property type="project" value="InterPro"/>
</dbReference>
<comment type="caution">
    <text evidence="1">The sequence shown here is derived from an EMBL/GenBank/DDBJ whole genome shotgun (WGS) entry which is preliminary data.</text>
</comment>
<proteinExistence type="predicted"/>
<dbReference type="SUPFAM" id="SSF54236">
    <property type="entry name" value="Ubiquitin-like"/>
    <property type="match status" value="1"/>
</dbReference>
<organism evidence="1 2">
    <name type="scientific">Lactuca virosa</name>
    <dbReference type="NCBI Taxonomy" id="75947"/>
    <lineage>
        <taxon>Eukaryota</taxon>
        <taxon>Viridiplantae</taxon>
        <taxon>Streptophyta</taxon>
        <taxon>Embryophyta</taxon>
        <taxon>Tracheophyta</taxon>
        <taxon>Spermatophyta</taxon>
        <taxon>Magnoliopsida</taxon>
        <taxon>eudicotyledons</taxon>
        <taxon>Gunneridae</taxon>
        <taxon>Pentapetalae</taxon>
        <taxon>asterids</taxon>
        <taxon>campanulids</taxon>
        <taxon>Asterales</taxon>
        <taxon>Asteraceae</taxon>
        <taxon>Cichorioideae</taxon>
        <taxon>Cichorieae</taxon>
        <taxon>Lactucinae</taxon>
        <taxon>Lactuca</taxon>
    </lineage>
</organism>
<sequence>MTHPSGLSSAMNQLPDQAIALAAASHIEKELQITPWNLSSNFVAYDAIKDTTVKSDTIKRFNKLPLRNKDVLDGSWMDRIVWDPNQSVTKPKLLLDLQDEQMLFEILDNKDGDDLQLHAGAMIATRKDIAYFHRPKALWYPDENVVALKEQGKLLTKWSMKIVLKSLGGKGSKLHVDAEETVLSLKGKATKKLGWSSFLG</sequence>
<dbReference type="Proteomes" id="UP001157418">
    <property type="component" value="Unassembled WGS sequence"/>
</dbReference>
<protein>
    <submittedName>
        <fullName evidence="1">Uncharacterized protein</fullName>
    </submittedName>
</protein>
<dbReference type="InterPro" id="IPR029071">
    <property type="entry name" value="Ubiquitin-like_domsf"/>
</dbReference>